<organism evidence="1">
    <name type="scientific">mine drainage metagenome</name>
    <dbReference type="NCBI Taxonomy" id="410659"/>
    <lineage>
        <taxon>unclassified sequences</taxon>
        <taxon>metagenomes</taxon>
        <taxon>ecological metagenomes</taxon>
    </lineage>
</organism>
<proteinExistence type="predicted"/>
<gene>
    <name evidence="1" type="ORF">B1B_16217</name>
</gene>
<evidence type="ECO:0000313" key="1">
    <source>
        <dbReference type="EMBL" id="EQD37176.1"/>
    </source>
</evidence>
<name>T0YNX4_9ZZZZ</name>
<protein>
    <submittedName>
        <fullName evidence="1">L-3-hydroxyacyl-CoA dehydrogenase related protein</fullName>
    </submittedName>
</protein>
<dbReference type="Gene3D" id="1.10.1040.50">
    <property type="match status" value="1"/>
</dbReference>
<comment type="caution">
    <text evidence="1">The sequence shown here is derived from an EMBL/GenBank/DDBJ whole genome shotgun (WGS) entry which is preliminary data.</text>
</comment>
<dbReference type="EMBL" id="AUZY01010780">
    <property type="protein sequence ID" value="EQD37176.1"/>
    <property type="molecule type" value="Genomic_DNA"/>
</dbReference>
<reference evidence="1" key="2">
    <citation type="journal article" date="2014" name="ISME J.">
        <title>Microbial stratification in low pH oxic and suboxic macroscopic growths along an acid mine drainage.</title>
        <authorList>
            <person name="Mendez-Garcia C."/>
            <person name="Mesa V."/>
            <person name="Sprenger R.R."/>
            <person name="Richter M."/>
            <person name="Diez M.S."/>
            <person name="Solano J."/>
            <person name="Bargiela R."/>
            <person name="Golyshina O.V."/>
            <person name="Manteca A."/>
            <person name="Ramos J.L."/>
            <person name="Gallego J.R."/>
            <person name="Llorente I."/>
            <person name="Martins Dos Santos V.A."/>
            <person name="Jensen O.N."/>
            <person name="Pelaez A.I."/>
            <person name="Sanchez J."/>
            <person name="Ferrer M."/>
        </authorList>
    </citation>
    <scope>NUCLEOTIDE SEQUENCE</scope>
</reference>
<sequence length="68" mass="7382">MMEQNKLGRKTGHGFYAWTNGKAQIPAGDPSSKVELMDVLAVELNEAVKLIEEGIASPDDIKPGLDWA</sequence>
<reference evidence="1" key="1">
    <citation type="submission" date="2013-08" db="EMBL/GenBank/DDBJ databases">
        <authorList>
            <person name="Mendez C."/>
            <person name="Richter M."/>
            <person name="Ferrer M."/>
            <person name="Sanchez J."/>
        </authorList>
    </citation>
    <scope>NUCLEOTIDE SEQUENCE</scope>
</reference>
<dbReference type="AlphaFoldDB" id="T0YNX4"/>
<accession>T0YNX4</accession>